<dbReference type="Proteomes" id="UP000520814">
    <property type="component" value="Unassembled WGS sequence"/>
</dbReference>
<sequence>MSRARKWARGALGLLVVAALGTTAWVLALMAERDSRLPKLALTLPDERERASHAGLPRKMAELPKRPPLLPAENAALLYREAVNVLPEWTPEDRATIQRALGRSTALSASDTKRLSKLVRAAQPALALTLQGVLRPHCNFGWDTDLTDDEWKQRREVLMGCDRLARLLLVQGRALKNPTEKLSNLARVEHLTRHLTEEPGLLVWQLRGYHAGLVANALYELASREPTLQPVCEEALRAWEPPVGILKRAWWVQCIKEQADARQSRTKPYKTDDAPFLDYNPLWRELDRLDHLLGWKLYADASEVINLRYWREVKNALATVNDKDLTAQWRVLAALDTAEERRAKAFNGYWYPQRYSGVAAQLVVMRLNQELLPLALALGHYRQQQGTYPDTLKALPGAPLVTDPFSGKPLHWKAPVLYSVGPDGKDNGGDPQKDIVLDLDAGRRAPLARSPRGAFRRPGRTTGAVQ</sequence>
<evidence type="ECO:0000313" key="2">
    <source>
        <dbReference type="EMBL" id="MBB6053488.1"/>
    </source>
</evidence>
<name>A0A7W9SWW8_ARMRO</name>
<proteinExistence type="predicted"/>
<feature type="compositionally biased region" description="Basic and acidic residues" evidence="1">
    <location>
        <begin position="423"/>
        <end position="443"/>
    </location>
</feature>
<accession>A0A7W9SWW8</accession>
<reference evidence="2 3" key="1">
    <citation type="submission" date="2020-08" db="EMBL/GenBank/DDBJ databases">
        <title>Genomic Encyclopedia of Type Strains, Phase IV (KMG-IV): sequencing the most valuable type-strain genomes for metagenomic binning, comparative biology and taxonomic classification.</title>
        <authorList>
            <person name="Goeker M."/>
        </authorList>
    </citation>
    <scope>NUCLEOTIDE SEQUENCE [LARGE SCALE GENOMIC DNA]</scope>
    <source>
        <strain evidence="2 3">DSM 23562</strain>
    </source>
</reference>
<feature type="region of interest" description="Disordered" evidence="1">
    <location>
        <begin position="422"/>
        <end position="466"/>
    </location>
</feature>
<dbReference type="InterPro" id="IPR045584">
    <property type="entry name" value="Pilin-like"/>
</dbReference>
<dbReference type="AlphaFoldDB" id="A0A7W9SWW8"/>
<gene>
    <name evidence="2" type="ORF">HNQ39_005323</name>
</gene>
<dbReference type="SUPFAM" id="SSF54523">
    <property type="entry name" value="Pili subunits"/>
    <property type="match status" value="1"/>
</dbReference>
<protein>
    <submittedName>
        <fullName evidence="2">Uncharacterized protein</fullName>
    </submittedName>
</protein>
<evidence type="ECO:0000256" key="1">
    <source>
        <dbReference type="SAM" id="MobiDB-lite"/>
    </source>
</evidence>
<keyword evidence="3" id="KW-1185">Reference proteome</keyword>
<comment type="caution">
    <text evidence="2">The sequence shown here is derived from an EMBL/GenBank/DDBJ whole genome shotgun (WGS) entry which is preliminary data.</text>
</comment>
<organism evidence="2 3">
    <name type="scientific">Armatimonas rosea</name>
    <dbReference type="NCBI Taxonomy" id="685828"/>
    <lineage>
        <taxon>Bacteria</taxon>
        <taxon>Bacillati</taxon>
        <taxon>Armatimonadota</taxon>
        <taxon>Armatimonadia</taxon>
        <taxon>Armatimonadales</taxon>
        <taxon>Armatimonadaceae</taxon>
        <taxon>Armatimonas</taxon>
    </lineage>
</organism>
<dbReference type="EMBL" id="JACHGW010000007">
    <property type="protein sequence ID" value="MBB6053488.1"/>
    <property type="molecule type" value="Genomic_DNA"/>
</dbReference>
<evidence type="ECO:0000313" key="3">
    <source>
        <dbReference type="Proteomes" id="UP000520814"/>
    </source>
</evidence>
<dbReference type="RefSeq" id="WP_184203580.1">
    <property type="nucleotide sequence ID" value="NZ_JACHGW010000007.1"/>
</dbReference>